<keyword evidence="4" id="KW-0863">Zinc-finger</keyword>
<dbReference type="InterPro" id="IPR023395">
    <property type="entry name" value="MCP_dom_sf"/>
</dbReference>
<proteinExistence type="inferred from homology"/>
<keyword evidence="4" id="KW-0479">Metal-binding</keyword>
<evidence type="ECO:0000313" key="7">
    <source>
        <dbReference type="Proteomes" id="UP000604825"/>
    </source>
</evidence>
<comment type="function">
    <text evidence="4">Putative transcription activator involved in regulating light control of development.</text>
</comment>
<dbReference type="OrthoDB" id="2005711at2759"/>
<name>A0A811RQD8_9POAL</name>
<reference evidence="6" key="1">
    <citation type="submission" date="2020-10" db="EMBL/GenBank/DDBJ databases">
        <authorList>
            <person name="Han B."/>
            <person name="Lu T."/>
            <person name="Zhao Q."/>
            <person name="Huang X."/>
            <person name="Zhao Y."/>
        </authorList>
    </citation>
    <scope>NUCLEOTIDE SEQUENCE</scope>
</reference>
<evidence type="ECO:0000256" key="4">
    <source>
        <dbReference type="RuleBase" id="RU367018"/>
    </source>
</evidence>
<keyword evidence="2" id="KW-0812">Transmembrane</keyword>
<keyword evidence="4" id="KW-0539">Nucleus</keyword>
<dbReference type="PANTHER" id="PTHR31669:SF251">
    <property type="entry name" value="PROTEIN FAR1-RELATED SEQUENCE"/>
    <property type="match status" value="1"/>
</dbReference>
<feature type="region of interest" description="Disordered" evidence="5">
    <location>
        <begin position="159"/>
        <end position="200"/>
    </location>
</feature>
<dbReference type="GO" id="GO:0005634">
    <property type="term" value="C:nucleus"/>
    <property type="evidence" value="ECO:0007669"/>
    <property type="project" value="UniProtKB-SubCell"/>
</dbReference>
<keyword evidence="3" id="KW-0472">Membrane</keyword>
<dbReference type="Proteomes" id="UP000604825">
    <property type="component" value="Unassembled WGS sequence"/>
</dbReference>
<organism evidence="6 7">
    <name type="scientific">Miscanthus lutarioriparius</name>
    <dbReference type="NCBI Taxonomy" id="422564"/>
    <lineage>
        <taxon>Eukaryota</taxon>
        <taxon>Viridiplantae</taxon>
        <taxon>Streptophyta</taxon>
        <taxon>Embryophyta</taxon>
        <taxon>Tracheophyta</taxon>
        <taxon>Spermatophyta</taxon>
        <taxon>Magnoliopsida</taxon>
        <taxon>Liliopsida</taxon>
        <taxon>Poales</taxon>
        <taxon>Poaceae</taxon>
        <taxon>PACMAD clade</taxon>
        <taxon>Panicoideae</taxon>
        <taxon>Andropogonodae</taxon>
        <taxon>Andropogoneae</taxon>
        <taxon>Saccharinae</taxon>
        <taxon>Miscanthus</taxon>
    </lineage>
</organism>
<dbReference type="GO" id="GO:0006355">
    <property type="term" value="P:regulation of DNA-templated transcription"/>
    <property type="evidence" value="ECO:0007669"/>
    <property type="project" value="UniProtKB-UniRule"/>
</dbReference>
<dbReference type="Pfam" id="PF00153">
    <property type="entry name" value="Mito_carr"/>
    <property type="match status" value="1"/>
</dbReference>
<dbReference type="EMBL" id="CAJGYO010000016">
    <property type="protein sequence ID" value="CAD6272162.1"/>
    <property type="molecule type" value="Genomic_DNA"/>
</dbReference>
<dbReference type="AlphaFoldDB" id="A0A811RQD8"/>
<evidence type="ECO:0000256" key="1">
    <source>
        <dbReference type="ARBA" id="ARBA00004141"/>
    </source>
</evidence>
<evidence type="ECO:0000256" key="2">
    <source>
        <dbReference type="ARBA" id="ARBA00022692"/>
    </source>
</evidence>
<accession>A0A811RQD8</accession>
<evidence type="ECO:0000256" key="3">
    <source>
        <dbReference type="ARBA" id="ARBA00023136"/>
    </source>
</evidence>
<keyword evidence="4" id="KW-0862">Zinc</keyword>
<dbReference type="PANTHER" id="PTHR31669">
    <property type="entry name" value="PROTEIN FAR1-RELATED SEQUENCE 10-RELATED"/>
    <property type="match status" value="1"/>
</dbReference>
<sequence>MNHAFGLGSGGFWEEVRRLPMPVLWSDSWSDMWIDEGKKVAAALLDAKFVLPFGGRWPQVTYHPLDVLRLRLAVQSGHSTLSQNEGICLEKYKNRRETSLATALLSATFATLMCYPLDTVRSQMQMKGTPHNTVSDAISGNVLNTLFTGLNSPGQFCRRYSPEKTTDSPPTLSVYYPQRRSEGRPQQHLPRTHGEETGIAPNSTHLHMEQIHNRAERNINIIFFICLAQTGLHVYHKDMGGHHEDSLIRKERRWAAATASHGTRGPSSSIQPPVTDSQTGASQPLPMPIPIQVTPEDLDHEDATDTPATPPATLSAAEIVTPEVGKTYTHTPTLAEDMIPKVGMFFDTEEHAYEMFRRYAKATGFPIKWDRKKHTVRDISCSMSGTWKYYKPEQQRTRNKFTKKTGCKVYMKLKHVSDMEGNNNGKVSDVAEMFKGLDRENKTFTLMHCWNKLKGEDKCREEENGGAASQ</sequence>
<keyword evidence="7" id="KW-1185">Reference proteome</keyword>
<protein>
    <recommendedName>
        <fullName evidence="4">Protein FAR1-RELATED SEQUENCE</fullName>
    </recommendedName>
</protein>
<dbReference type="SUPFAM" id="SSF103506">
    <property type="entry name" value="Mitochondrial carrier"/>
    <property type="match status" value="1"/>
</dbReference>
<comment type="caution">
    <text evidence="6">The sequence shown here is derived from an EMBL/GenBank/DDBJ whole genome shotgun (WGS) entry which is preliminary data.</text>
</comment>
<comment type="similarity">
    <text evidence="4">Belongs to the FHY3/FAR1 family.</text>
</comment>
<dbReference type="InterPro" id="IPR018108">
    <property type="entry name" value="MCP_transmembrane"/>
</dbReference>
<gene>
    <name evidence="6" type="ORF">NCGR_LOCUS55437</name>
</gene>
<evidence type="ECO:0000313" key="6">
    <source>
        <dbReference type="EMBL" id="CAD6272162.1"/>
    </source>
</evidence>
<comment type="subcellular location">
    <subcellularLocation>
        <location evidence="1">Membrane</location>
        <topology evidence="1">Multi-pass membrane protein</topology>
    </subcellularLocation>
    <subcellularLocation>
        <location evidence="4">Nucleus</location>
    </subcellularLocation>
</comment>
<feature type="region of interest" description="Disordered" evidence="5">
    <location>
        <begin position="255"/>
        <end position="293"/>
    </location>
</feature>
<feature type="compositionally biased region" description="Polar residues" evidence="5">
    <location>
        <begin position="265"/>
        <end position="282"/>
    </location>
</feature>
<dbReference type="GO" id="GO:0008270">
    <property type="term" value="F:zinc ion binding"/>
    <property type="evidence" value="ECO:0007669"/>
    <property type="project" value="UniProtKB-UniRule"/>
</dbReference>
<dbReference type="InterPro" id="IPR031052">
    <property type="entry name" value="FHY3/FAR1"/>
</dbReference>
<evidence type="ECO:0000256" key="5">
    <source>
        <dbReference type="SAM" id="MobiDB-lite"/>
    </source>
</evidence>
<dbReference type="GO" id="GO:0016020">
    <property type="term" value="C:membrane"/>
    <property type="evidence" value="ECO:0007669"/>
    <property type="project" value="UniProtKB-SubCell"/>
</dbReference>